<keyword evidence="3" id="KW-1185">Reference proteome</keyword>
<dbReference type="RefSeq" id="WP_155541651.1">
    <property type="nucleotide sequence ID" value="NZ_CABVGP010000001.1"/>
</dbReference>
<dbReference type="EMBL" id="CABVGP010000001">
    <property type="protein sequence ID" value="VVJ16290.1"/>
    <property type="molecule type" value="Genomic_DNA"/>
</dbReference>
<feature type="region of interest" description="Disordered" evidence="1">
    <location>
        <begin position="1"/>
        <end position="27"/>
    </location>
</feature>
<evidence type="ECO:0000313" key="2">
    <source>
        <dbReference type="EMBL" id="VVJ16290.1"/>
    </source>
</evidence>
<dbReference type="Proteomes" id="UP000399805">
    <property type="component" value="Unassembled WGS sequence"/>
</dbReference>
<name>A0A6I8LH51_9PSEU</name>
<proteinExistence type="predicted"/>
<organism evidence="2 3">
    <name type="scientific">Amycolatopsis camponoti</name>
    <dbReference type="NCBI Taxonomy" id="2606593"/>
    <lineage>
        <taxon>Bacteria</taxon>
        <taxon>Bacillati</taxon>
        <taxon>Actinomycetota</taxon>
        <taxon>Actinomycetes</taxon>
        <taxon>Pseudonocardiales</taxon>
        <taxon>Pseudonocardiaceae</taxon>
        <taxon>Amycolatopsis</taxon>
    </lineage>
</organism>
<accession>A0A6I8LH51</accession>
<protein>
    <submittedName>
        <fullName evidence="2">Uncharacterized protein</fullName>
    </submittedName>
</protein>
<gene>
    <name evidence="2" type="ORF">AA23TX_01311</name>
</gene>
<dbReference type="AlphaFoldDB" id="A0A6I8LH51"/>
<sequence>MGGKFRGEQSQLIDIADRRNQSGMDSFAPPRAITDFPYCSTFIELDQVRAVDKELSTQNYCDRPEEMFPSPG</sequence>
<evidence type="ECO:0000256" key="1">
    <source>
        <dbReference type="SAM" id="MobiDB-lite"/>
    </source>
</evidence>
<evidence type="ECO:0000313" key="3">
    <source>
        <dbReference type="Proteomes" id="UP000399805"/>
    </source>
</evidence>
<reference evidence="2 3" key="1">
    <citation type="submission" date="2019-09" db="EMBL/GenBank/DDBJ databases">
        <authorList>
            <person name="Leyn A S."/>
        </authorList>
    </citation>
    <scope>NUCLEOTIDE SEQUENCE [LARGE SCALE GENOMIC DNA]</scope>
    <source>
        <strain evidence="2">AA231_1</strain>
    </source>
</reference>